<dbReference type="AlphaFoldDB" id="A7N3Q4"/>
<accession>A7N3Q4</accession>
<sequence>MKRTTCKPSSIQEKAQRFKCVGLFCSFTEVRVAPNVSHDHPLVR</sequence>
<protein>
    <submittedName>
        <fullName evidence="1">Uncharacterized protein</fullName>
    </submittedName>
</protein>
<name>A7N3Q4_VIBC1</name>
<gene>
    <name evidence="1" type="ordered locus">VIBHAR_04774</name>
</gene>
<dbReference type="KEGG" id="vha:VIBHAR_04774"/>
<proteinExistence type="predicted"/>
<dbReference type="EMBL" id="CP000790">
    <property type="protein sequence ID" value="ABU72683.1"/>
    <property type="molecule type" value="Genomic_DNA"/>
</dbReference>
<evidence type="ECO:0000313" key="1">
    <source>
        <dbReference type="EMBL" id="ABU72683.1"/>
    </source>
</evidence>
<dbReference type="Proteomes" id="UP000008152">
    <property type="component" value="Chromosome II"/>
</dbReference>
<reference evidence="1 2" key="1">
    <citation type="submission" date="2007-08" db="EMBL/GenBank/DDBJ databases">
        <authorList>
            <consortium name="The Vibrio harveyi Genome Sequencing Project"/>
            <person name="Bassler B."/>
            <person name="Clifton S.W."/>
            <person name="Fulton L."/>
            <person name="Delehaunty K."/>
            <person name="Fronick C."/>
            <person name="Harrison M."/>
            <person name="Markivic C."/>
            <person name="Fulton R."/>
            <person name="Tin-Wollam A.-M."/>
            <person name="Shah N."/>
            <person name="Pepin K."/>
            <person name="Nash W."/>
            <person name="Thiruvilangam P."/>
            <person name="Bhonagiri V."/>
            <person name="Waters C."/>
            <person name="Tu K.C."/>
            <person name="Irgon J."/>
            <person name="Wilson R.K."/>
        </authorList>
    </citation>
    <scope>NUCLEOTIDE SEQUENCE [LARGE SCALE GENOMIC DNA]</scope>
    <source>
        <strain evidence="2">ATCC BAA-1116 / BB120</strain>
    </source>
</reference>
<evidence type="ECO:0000313" key="2">
    <source>
        <dbReference type="Proteomes" id="UP000008152"/>
    </source>
</evidence>
<organism evidence="1 2">
    <name type="scientific">Vibrio campbellii (strain ATCC BAA-1116)</name>
    <dbReference type="NCBI Taxonomy" id="2902295"/>
    <lineage>
        <taxon>Bacteria</taxon>
        <taxon>Pseudomonadati</taxon>
        <taxon>Pseudomonadota</taxon>
        <taxon>Gammaproteobacteria</taxon>
        <taxon>Vibrionales</taxon>
        <taxon>Vibrionaceae</taxon>
        <taxon>Vibrio</taxon>
    </lineage>
</organism>